<keyword evidence="4" id="KW-1185">Reference proteome</keyword>
<dbReference type="Pfam" id="PF12883">
    <property type="entry name" value="DUF3828"/>
    <property type="match status" value="1"/>
</dbReference>
<name>A0A0A3Z0G0_9GAMM</name>
<dbReference type="EMBL" id="JRUQ01000048">
    <property type="protein sequence ID" value="KGT91254.1"/>
    <property type="molecule type" value="Genomic_DNA"/>
</dbReference>
<feature type="domain" description="DUF3828" evidence="2">
    <location>
        <begin position="24"/>
        <end position="144"/>
    </location>
</feature>
<dbReference type="eggNOG" id="ENOG5032UFR">
    <property type="taxonomic scope" value="Bacteria"/>
</dbReference>
<evidence type="ECO:0000259" key="2">
    <source>
        <dbReference type="Pfam" id="PF12883"/>
    </source>
</evidence>
<feature type="signal peptide" evidence="1">
    <location>
        <begin position="1"/>
        <end position="18"/>
    </location>
</feature>
<dbReference type="AlphaFoldDB" id="A0A0A3Z0G0"/>
<dbReference type="InterPro" id="IPR024289">
    <property type="entry name" value="DUF3828"/>
</dbReference>
<evidence type="ECO:0000313" key="3">
    <source>
        <dbReference type="EMBL" id="KGT91254.1"/>
    </source>
</evidence>
<sequence length="168" mass="19099">MRKIIIAMLCAFSVCALASTEKDAAAQAKAFYISYLTSLASDTGDNFPRAELQKYVAAQTIKRIEEVQKIPEQELLESDYFTYCQDYDPAWIPSLRVGDAEATPDGNEIVQVWLGVENGQKLHLEAFMRQEDAHWKIYRVRDVTNNFEHPIFNDSAIRHIASNNGLRP</sequence>
<reference evidence="3 4" key="1">
    <citation type="submission" date="2014-10" db="EMBL/GenBank/DDBJ databases">
        <title>Genome sequence of Erwinia typographi M043b.</title>
        <authorList>
            <person name="Chan K.-G."/>
            <person name="Tan W.-S."/>
        </authorList>
    </citation>
    <scope>NUCLEOTIDE SEQUENCE [LARGE SCALE GENOMIC DNA]</scope>
    <source>
        <strain evidence="3 4">M043b</strain>
    </source>
</reference>
<organism evidence="3 4">
    <name type="scientific">Erwinia typographi</name>
    <dbReference type="NCBI Taxonomy" id="371042"/>
    <lineage>
        <taxon>Bacteria</taxon>
        <taxon>Pseudomonadati</taxon>
        <taxon>Pseudomonadota</taxon>
        <taxon>Gammaproteobacteria</taxon>
        <taxon>Enterobacterales</taxon>
        <taxon>Erwiniaceae</taxon>
        <taxon>Erwinia</taxon>
    </lineage>
</organism>
<comment type="caution">
    <text evidence="3">The sequence shown here is derived from an EMBL/GenBank/DDBJ whole genome shotgun (WGS) entry which is preliminary data.</text>
</comment>
<keyword evidence="1" id="KW-0732">Signal</keyword>
<dbReference type="Proteomes" id="UP000030351">
    <property type="component" value="Unassembled WGS sequence"/>
</dbReference>
<accession>A0A0A3Z0G0</accession>
<protein>
    <recommendedName>
        <fullName evidence="2">DUF3828 domain-containing protein</fullName>
    </recommendedName>
</protein>
<proteinExistence type="predicted"/>
<dbReference type="Gene3D" id="3.10.450.50">
    <property type="match status" value="1"/>
</dbReference>
<feature type="chain" id="PRO_5002017466" description="DUF3828 domain-containing protein" evidence="1">
    <location>
        <begin position="19"/>
        <end position="168"/>
    </location>
</feature>
<evidence type="ECO:0000313" key="4">
    <source>
        <dbReference type="Proteomes" id="UP000030351"/>
    </source>
</evidence>
<dbReference type="RefSeq" id="WP_034895500.1">
    <property type="nucleotide sequence ID" value="NZ_JRUQ01000048.1"/>
</dbReference>
<dbReference type="OrthoDB" id="6623212at2"/>
<gene>
    <name evidence="3" type="ORF">NG99_16950</name>
</gene>
<evidence type="ECO:0000256" key="1">
    <source>
        <dbReference type="SAM" id="SignalP"/>
    </source>
</evidence>